<evidence type="ECO:0000313" key="4">
    <source>
        <dbReference type="Proteomes" id="UP001175271"/>
    </source>
</evidence>
<dbReference type="AlphaFoldDB" id="A0AA39I1G0"/>
<comment type="caution">
    <text evidence="3">The sequence shown here is derived from an EMBL/GenBank/DDBJ whole genome shotgun (WGS) entry which is preliminary data.</text>
</comment>
<reference evidence="3" key="1">
    <citation type="submission" date="2023-06" db="EMBL/GenBank/DDBJ databases">
        <title>Genomic analysis of the entomopathogenic nematode Steinernema hermaphroditum.</title>
        <authorList>
            <person name="Schwarz E.M."/>
            <person name="Heppert J.K."/>
            <person name="Baniya A."/>
            <person name="Schwartz H.T."/>
            <person name="Tan C.-H."/>
            <person name="Antoshechkin I."/>
            <person name="Sternberg P.W."/>
            <person name="Goodrich-Blair H."/>
            <person name="Dillman A.R."/>
        </authorList>
    </citation>
    <scope>NUCLEOTIDE SEQUENCE</scope>
    <source>
        <strain evidence="3">PS9179</strain>
        <tissue evidence="3">Whole animal</tissue>
    </source>
</reference>
<protein>
    <submittedName>
        <fullName evidence="3">Uncharacterized protein</fullName>
    </submittedName>
</protein>
<dbReference type="Proteomes" id="UP001175271">
    <property type="component" value="Unassembled WGS sequence"/>
</dbReference>
<keyword evidence="2" id="KW-1133">Transmembrane helix</keyword>
<feature type="region of interest" description="Disordered" evidence="1">
    <location>
        <begin position="61"/>
        <end position="80"/>
    </location>
</feature>
<accession>A0AA39I1G0</accession>
<sequence length="80" mass="8390">MSNSSTTTSNSTTLFEGLSGDLRINGRTGIAIAIIVFVILLSSILASVVGCIYCYVANKKKKEQEDQEGAVLDSVTSTSA</sequence>
<feature type="transmembrane region" description="Helical" evidence="2">
    <location>
        <begin position="30"/>
        <end position="56"/>
    </location>
</feature>
<evidence type="ECO:0000313" key="3">
    <source>
        <dbReference type="EMBL" id="KAK0414823.1"/>
    </source>
</evidence>
<keyword evidence="2" id="KW-0812">Transmembrane</keyword>
<proteinExistence type="predicted"/>
<gene>
    <name evidence="3" type="ORF">QR680_011633</name>
</gene>
<keyword evidence="2" id="KW-0472">Membrane</keyword>
<organism evidence="3 4">
    <name type="scientific">Steinernema hermaphroditum</name>
    <dbReference type="NCBI Taxonomy" id="289476"/>
    <lineage>
        <taxon>Eukaryota</taxon>
        <taxon>Metazoa</taxon>
        <taxon>Ecdysozoa</taxon>
        <taxon>Nematoda</taxon>
        <taxon>Chromadorea</taxon>
        <taxon>Rhabditida</taxon>
        <taxon>Tylenchina</taxon>
        <taxon>Panagrolaimomorpha</taxon>
        <taxon>Strongyloidoidea</taxon>
        <taxon>Steinernematidae</taxon>
        <taxon>Steinernema</taxon>
    </lineage>
</organism>
<name>A0AA39I1G0_9BILA</name>
<evidence type="ECO:0000256" key="2">
    <source>
        <dbReference type="SAM" id="Phobius"/>
    </source>
</evidence>
<evidence type="ECO:0000256" key="1">
    <source>
        <dbReference type="SAM" id="MobiDB-lite"/>
    </source>
</evidence>
<dbReference type="EMBL" id="JAUCMV010000002">
    <property type="protein sequence ID" value="KAK0414823.1"/>
    <property type="molecule type" value="Genomic_DNA"/>
</dbReference>
<keyword evidence="4" id="KW-1185">Reference proteome</keyword>